<feature type="domain" description="DUF4384" evidence="2">
    <location>
        <begin position="44"/>
        <end position="124"/>
    </location>
</feature>
<feature type="chain" id="PRO_5046279324" evidence="1">
    <location>
        <begin position="28"/>
        <end position="177"/>
    </location>
</feature>
<evidence type="ECO:0000313" key="4">
    <source>
        <dbReference type="Proteomes" id="UP001589733"/>
    </source>
</evidence>
<accession>A0ABV6AWN4</accession>
<evidence type="ECO:0000259" key="2">
    <source>
        <dbReference type="Pfam" id="PF14326"/>
    </source>
</evidence>
<dbReference type="InterPro" id="IPR025493">
    <property type="entry name" value="DUF4384"/>
</dbReference>
<keyword evidence="1" id="KW-0732">Signal</keyword>
<dbReference type="Proteomes" id="UP001589733">
    <property type="component" value="Unassembled WGS sequence"/>
</dbReference>
<evidence type="ECO:0000313" key="3">
    <source>
        <dbReference type="EMBL" id="MFB9990578.1"/>
    </source>
</evidence>
<reference evidence="3 4" key="1">
    <citation type="submission" date="2024-09" db="EMBL/GenBank/DDBJ databases">
        <authorList>
            <person name="Sun Q."/>
            <person name="Mori K."/>
        </authorList>
    </citation>
    <scope>NUCLEOTIDE SEQUENCE [LARGE SCALE GENOMIC DNA]</scope>
    <source>
        <strain evidence="3 4">JCM 13503</strain>
    </source>
</reference>
<organism evidence="3 4">
    <name type="scientific">Deinococcus oregonensis</name>
    <dbReference type="NCBI Taxonomy" id="1805970"/>
    <lineage>
        <taxon>Bacteria</taxon>
        <taxon>Thermotogati</taxon>
        <taxon>Deinococcota</taxon>
        <taxon>Deinococci</taxon>
        <taxon>Deinococcales</taxon>
        <taxon>Deinococcaceae</taxon>
        <taxon>Deinococcus</taxon>
    </lineage>
</organism>
<name>A0ABV6AWN4_9DEIO</name>
<dbReference type="PROSITE" id="PS51257">
    <property type="entry name" value="PROKAR_LIPOPROTEIN"/>
    <property type="match status" value="1"/>
</dbReference>
<keyword evidence="4" id="KW-1185">Reference proteome</keyword>
<gene>
    <name evidence="3" type="ORF">ACFFLM_01065</name>
</gene>
<feature type="signal peptide" evidence="1">
    <location>
        <begin position="1"/>
        <end position="27"/>
    </location>
</feature>
<proteinExistence type="predicted"/>
<evidence type="ECO:0000256" key="1">
    <source>
        <dbReference type="SAM" id="SignalP"/>
    </source>
</evidence>
<comment type="caution">
    <text evidence="3">The sequence shown here is derived from an EMBL/GenBank/DDBJ whole genome shotgun (WGS) entry which is preliminary data.</text>
</comment>
<sequence length="177" mass="18543">MYKFIPLALPAVLVAALVSCTSPPLLESSTPTPSLSVSPNPISVGQELRFSLGIQDTSDTWNVALFVENPAGKIDQFLPNRLEGGTPAVMAGAPVLFPPAEAAFRLVASAPTGPHTALLYITPKTFNMEGISAYANAQAPFATVSGSGIGTLEGPLLTKIRSLNPGQATWLRFQINP</sequence>
<dbReference type="Pfam" id="PF14326">
    <property type="entry name" value="DUF4384"/>
    <property type="match status" value="1"/>
</dbReference>
<protein>
    <submittedName>
        <fullName evidence="3">DUF4384 domain-containing protein</fullName>
    </submittedName>
</protein>
<dbReference type="EMBL" id="JBHLYR010000008">
    <property type="protein sequence ID" value="MFB9990578.1"/>
    <property type="molecule type" value="Genomic_DNA"/>
</dbReference>
<dbReference type="RefSeq" id="WP_380004636.1">
    <property type="nucleotide sequence ID" value="NZ_JBHLYR010000008.1"/>
</dbReference>